<evidence type="ECO:0000256" key="1">
    <source>
        <dbReference type="SAM" id="Phobius"/>
    </source>
</evidence>
<proteinExistence type="predicted"/>
<dbReference type="VEuPathDB" id="MicrosporidiaDB:NEQG_02459"/>
<dbReference type="EMBL" id="GL870883">
    <property type="protein sequence ID" value="EIJ87336.1"/>
    <property type="molecule type" value="Genomic_DNA"/>
</dbReference>
<keyword evidence="1" id="KW-1133">Transmembrane helix</keyword>
<dbReference type="AlphaFoldDB" id="I3EDN9"/>
<name>I3EDN9_NEMP3</name>
<evidence type="ECO:0000313" key="3">
    <source>
        <dbReference type="Proteomes" id="UP000002872"/>
    </source>
</evidence>
<gene>
    <name evidence="2" type="ORF">NEQG_02459</name>
</gene>
<feature type="transmembrane region" description="Helical" evidence="1">
    <location>
        <begin position="12"/>
        <end position="31"/>
    </location>
</feature>
<organism evidence="2 3">
    <name type="scientific">Nematocida parisii (strain ERTm3)</name>
    <name type="common">Nematode killer fungus</name>
    <dbReference type="NCBI Taxonomy" id="935791"/>
    <lineage>
        <taxon>Eukaryota</taxon>
        <taxon>Fungi</taxon>
        <taxon>Fungi incertae sedis</taxon>
        <taxon>Microsporidia</taxon>
        <taxon>Nematocida</taxon>
    </lineage>
</organism>
<evidence type="ECO:0000313" key="2">
    <source>
        <dbReference type="EMBL" id="EIJ87336.1"/>
    </source>
</evidence>
<keyword evidence="1" id="KW-0472">Membrane</keyword>
<sequence>MQIIYKYRMQSIGAVCIQIIVLSMWIGHVIGSSPNLLIDYNLILARVNKQYDKISKLEQMALNSNVENSNPGINVEDKCILDNIYYKSLNCPHPYTIIEKVPEAQKKEISTAYDDMTRMGNVYILQSKSLEDINKEFSRCLLEYKKALSDTKNLINSVAMEARLHMADLEEITNNSITEKFSENDVTNALLFTKNIKYIYNPQINVLKNLLIKIENGESQYIEESLNLLYIFRDSTDLYISCLHYIYMFTKICDKFYVIEDILIKFSPYESCLKKKIELLQELIKIDHKKTCNKELSKFILIKLRKTMIKYKTLFRIFSSE</sequence>
<keyword evidence="3" id="KW-1185">Reference proteome</keyword>
<dbReference type="InParanoid" id="I3EDN9"/>
<protein>
    <submittedName>
        <fullName evidence="2">Uncharacterized protein</fullName>
    </submittedName>
</protein>
<dbReference type="Proteomes" id="UP000002872">
    <property type="component" value="Unassembled WGS sequence"/>
</dbReference>
<dbReference type="HOGENOM" id="CLU_866245_0_0_1"/>
<keyword evidence="1" id="KW-0812">Transmembrane</keyword>
<reference evidence="2" key="1">
    <citation type="submission" date="2011-01" db="EMBL/GenBank/DDBJ databases">
        <title>The Genome Sequence of Nematocida parisii strain ERTm3.</title>
        <authorList>
            <consortium name="The Broad Institute Genome Sequencing Platform"/>
            <consortium name="The Broad Institute Genome Sequencing Center for Infectious Disease"/>
            <person name="Cuomo C."/>
            <person name="Troemel E."/>
            <person name="Young S.K."/>
            <person name="Zeng Q."/>
            <person name="Gargeya S."/>
            <person name="Fitzgerald M."/>
            <person name="Haas B."/>
            <person name="Abouelleil A."/>
            <person name="Alvarado L."/>
            <person name="Arachchi H.M."/>
            <person name="Berlin A."/>
            <person name="Chapman S.B."/>
            <person name="Gearin G."/>
            <person name="Goldberg J."/>
            <person name="Griggs A."/>
            <person name="Gujja S."/>
            <person name="Hansen M."/>
            <person name="Heiman D."/>
            <person name="Howarth C."/>
            <person name="Larimer J."/>
            <person name="Lui A."/>
            <person name="MacDonald P.J.P."/>
            <person name="McCowen C."/>
            <person name="Montmayeur A."/>
            <person name="Murphy C."/>
            <person name="Neiman D."/>
            <person name="Pearson M."/>
            <person name="Priest M."/>
            <person name="Roberts A."/>
            <person name="Saif S."/>
            <person name="Shea T."/>
            <person name="Sisk P."/>
            <person name="Stolte C."/>
            <person name="Sykes S."/>
            <person name="Wortman J."/>
            <person name="Nusbaum C."/>
            <person name="Birren B."/>
        </authorList>
    </citation>
    <scope>NUCLEOTIDE SEQUENCE</scope>
    <source>
        <strain evidence="2">ERTm3</strain>
    </source>
</reference>
<accession>I3EDN9</accession>
<dbReference type="OrthoDB" id="10347298at2759"/>